<dbReference type="Gene3D" id="3.40.50.11820">
    <property type="match status" value="1"/>
</dbReference>
<keyword evidence="6" id="KW-0472">Membrane</keyword>
<evidence type="ECO:0000256" key="3">
    <source>
        <dbReference type="ARBA" id="ARBA00022475"/>
    </source>
</evidence>
<accession>A0A370VAY9</accession>
<protein>
    <submittedName>
        <fullName evidence="7">CDP-glycerol:poly(Glycerophosphate) glycerophosphotransferase</fullName>
        <ecNumber evidence="7">2.7.8.12</ecNumber>
    </submittedName>
</protein>
<evidence type="ECO:0000256" key="5">
    <source>
        <dbReference type="ARBA" id="ARBA00022944"/>
    </source>
</evidence>
<comment type="similarity">
    <text evidence="2">Belongs to the CDP-glycerol glycerophosphotransferase family.</text>
</comment>
<dbReference type="SUPFAM" id="SSF53756">
    <property type="entry name" value="UDP-Glycosyltransferase/glycogen phosphorylase"/>
    <property type="match status" value="1"/>
</dbReference>
<dbReference type="Proteomes" id="UP000254454">
    <property type="component" value="Unassembled WGS sequence"/>
</dbReference>
<gene>
    <name evidence="7" type="primary">tagF</name>
    <name evidence="7" type="ORF">C4A13_01913</name>
</gene>
<dbReference type="Pfam" id="PF04464">
    <property type="entry name" value="Glyphos_transf"/>
    <property type="match status" value="1"/>
</dbReference>
<dbReference type="InterPro" id="IPR043148">
    <property type="entry name" value="TagF_C"/>
</dbReference>
<evidence type="ECO:0000256" key="4">
    <source>
        <dbReference type="ARBA" id="ARBA00022679"/>
    </source>
</evidence>
<comment type="caution">
    <text evidence="7">The sequence shown here is derived from an EMBL/GenBank/DDBJ whole genome shotgun (WGS) entry which is preliminary data.</text>
</comment>
<evidence type="ECO:0000313" key="8">
    <source>
        <dbReference type="Proteomes" id="UP000254454"/>
    </source>
</evidence>
<dbReference type="InterPro" id="IPR043149">
    <property type="entry name" value="TagF_N"/>
</dbReference>
<evidence type="ECO:0000313" key="7">
    <source>
        <dbReference type="EMBL" id="RDR28560.1"/>
    </source>
</evidence>
<evidence type="ECO:0000256" key="1">
    <source>
        <dbReference type="ARBA" id="ARBA00004202"/>
    </source>
</evidence>
<dbReference type="PANTHER" id="PTHR37316:SF3">
    <property type="entry name" value="TEICHOIC ACID GLYCEROL-PHOSPHATE TRANSFERASE"/>
    <property type="match status" value="1"/>
</dbReference>
<dbReference type="GO" id="GO:0005886">
    <property type="term" value="C:plasma membrane"/>
    <property type="evidence" value="ECO:0007669"/>
    <property type="project" value="UniProtKB-SubCell"/>
</dbReference>
<evidence type="ECO:0000256" key="6">
    <source>
        <dbReference type="ARBA" id="ARBA00023136"/>
    </source>
</evidence>
<dbReference type="Gene3D" id="3.40.50.12580">
    <property type="match status" value="1"/>
</dbReference>
<dbReference type="RefSeq" id="WP_021536896.1">
    <property type="nucleotide sequence ID" value="NZ_QONN01000071.1"/>
</dbReference>
<dbReference type="InterPro" id="IPR051612">
    <property type="entry name" value="Teichoic_Acid_Biosynth"/>
</dbReference>
<dbReference type="EMBL" id="QONO01000033">
    <property type="protein sequence ID" value="RDR28560.1"/>
    <property type="molecule type" value="Genomic_DNA"/>
</dbReference>
<evidence type="ECO:0000256" key="2">
    <source>
        <dbReference type="ARBA" id="ARBA00010488"/>
    </source>
</evidence>
<name>A0A370VAY9_9ESCH</name>
<dbReference type="GO" id="GO:0019350">
    <property type="term" value="P:teichoic acid biosynthetic process"/>
    <property type="evidence" value="ECO:0007669"/>
    <property type="project" value="UniProtKB-KW"/>
</dbReference>
<keyword evidence="3" id="KW-1003">Cell membrane</keyword>
<proteinExistence type="inferred from homology"/>
<sequence length="386" mass="44664">MTNFKKIARKIISKSISLLNYFIPKKKNRIFFKSKPDYSGNCKALSDYIIEKKLPYHIVWSVKKEINQKGITVVRAGSLKEFFYYFTSKYVITTHNEMIGPIATNQKYISLWHGMPFKKICYLGENDHQGMIDYSAIRIATSEVMRSIISASFREKANNVYITGQPRNDFLFKPISLTDIGIKSIKNKKIVMFAPTFRMNNEDIRYSDGAEIIDNNFLRVNDFCMEEIDYYLEQSNLHLILKLHPYEEEYFRGIATLSSNITIISSDELTQKNIDLNQLLSLVDILITDYSSIYLDYLILNKPLIFLVPDVDAYSSARGGFTLEPFDFWTPGDKVSCQRSLLNSINKIITGNDEYAEKRNQINLIINKYSDANNSQRVIELMKSLS</sequence>
<dbReference type="EC" id="2.7.8.12" evidence="7"/>
<keyword evidence="4 7" id="KW-0808">Transferase</keyword>
<dbReference type="InterPro" id="IPR007554">
    <property type="entry name" value="Glycerophosphate_synth"/>
</dbReference>
<dbReference type="PANTHER" id="PTHR37316">
    <property type="entry name" value="TEICHOIC ACID GLYCEROL-PHOSPHATE PRIMASE"/>
    <property type="match status" value="1"/>
</dbReference>
<keyword evidence="5" id="KW-0777">Teichoic acid biosynthesis</keyword>
<dbReference type="AlphaFoldDB" id="A0A370VAY9"/>
<comment type="subcellular location">
    <subcellularLocation>
        <location evidence="1">Cell membrane</location>
        <topology evidence="1">Peripheral membrane protein</topology>
    </subcellularLocation>
</comment>
<reference evidence="7 8" key="1">
    <citation type="submission" date="2018-06" db="EMBL/GenBank/DDBJ databases">
        <title>Recombination Drives Gene Content and Phenotype Evolution in Wild Type E. coli Strains.</title>
        <authorList>
            <person name="Field C.M."/>
            <person name="Silander O.K."/>
            <person name="Van Nimwegen E."/>
        </authorList>
    </citation>
    <scope>NUCLEOTIDE SEQUENCE [LARGE SCALE GENOMIC DNA]</scope>
    <source>
        <strain evidence="7 8">SC344</strain>
    </source>
</reference>
<dbReference type="GO" id="GO:0047355">
    <property type="term" value="F:CDP-glycerol glycerophosphotransferase activity"/>
    <property type="evidence" value="ECO:0007669"/>
    <property type="project" value="UniProtKB-EC"/>
</dbReference>
<organism evidence="7 8">
    <name type="scientific">Escherichia marmotae</name>
    <dbReference type="NCBI Taxonomy" id="1499973"/>
    <lineage>
        <taxon>Bacteria</taxon>
        <taxon>Pseudomonadati</taxon>
        <taxon>Pseudomonadota</taxon>
        <taxon>Gammaproteobacteria</taxon>
        <taxon>Enterobacterales</taxon>
        <taxon>Enterobacteriaceae</taxon>
        <taxon>Escherichia</taxon>
    </lineage>
</organism>